<organism evidence="2 5">
    <name type="scientific">Adineta steineri</name>
    <dbReference type="NCBI Taxonomy" id="433720"/>
    <lineage>
        <taxon>Eukaryota</taxon>
        <taxon>Metazoa</taxon>
        <taxon>Spiralia</taxon>
        <taxon>Gnathifera</taxon>
        <taxon>Rotifera</taxon>
        <taxon>Eurotatoria</taxon>
        <taxon>Bdelloidea</taxon>
        <taxon>Adinetida</taxon>
        <taxon>Adinetidae</taxon>
        <taxon>Adineta</taxon>
    </lineage>
</organism>
<keyword evidence="1" id="KW-0732">Signal</keyword>
<evidence type="ECO:0000313" key="5">
    <source>
        <dbReference type="Proteomes" id="UP000663877"/>
    </source>
</evidence>
<proteinExistence type="predicted"/>
<evidence type="ECO:0000313" key="4">
    <source>
        <dbReference type="Proteomes" id="UP000663832"/>
    </source>
</evidence>
<dbReference type="Proteomes" id="UP000663877">
    <property type="component" value="Unassembled WGS sequence"/>
</dbReference>
<feature type="signal peptide" evidence="1">
    <location>
        <begin position="1"/>
        <end position="23"/>
    </location>
</feature>
<evidence type="ECO:0000313" key="3">
    <source>
        <dbReference type="EMBL" id="CAF1547724.1"/>
    </source>
</evidence>
<evidence type="ECO:0000256" key="1">
    <source>
        <dbReference type="SAM" id="SignalP"/>
    </source>
</evidence>
<dbReference type="EMBL" id="CAJNOI010000094">
    <property type="protein sequence ID" value="CAF1046766.1"/>
    <property type="molecule type" value="Genomic_DNA"/>
</dbReference>
<comment type="caution">
    <text evidence="2">The sequence shown here is derived from an EMBL/GenBank/DDBJ whole genome shotgun (WGS) entry which is preliminary data.</text>
</comment>
<dbReference type="EMBL" id="CAJNOM010000710">
    <property type="protein sequence ID" value="CAF1547724.1"/>
    <property type="molecule type" value="Genomic_DNA"/>
</dbReference>
<keyword evidence="4" id="KW-1185">Reference proteome</keyword>
<dbReference type="AlphaFoldDB" id="A0A814K4J5"/>
<dbReference type="OrthoDB" id="9971443at2759"/>
<sequence>MAFLRILCLLVISNIHHVKVVTGKLGVTAVKDYHTAEFGIDYIGCRDWTNPKGMDCNPYQGDTNCDTELPMLCIRVDHSPRPPYIIYGNGAAMPAANYYGWSGGHVSTTLPVKAARFRNRTEASRFCAEALGQEWEVAGIWGAQPHWIPGMNGTKYAGIEWTANKDKLLGGGWSFYTYGNVRNDTRFWIQGPLDQSSTCWEQ</sequence>
<dbReference type="Proteomes" id="UP000663832">
    <property type="component" value="Unassembled WGS sequence"/>
</dbReference>
<evidence type="ECO:0008006" key="6">
    <source>
        <dbReference type="Google" id="ProtNLM"/>
    </source>
</evidence>
<name>A0A814K4J5_9BILA</name>
<feature type="chain" id="PRO_5036410355" description="C-type lectin domain-containing protein" evidence="1">
    <location>
        <begin position="24"/>
        <end position="202"/>
    </location>
</feature>
<protein>
    <recommendedName>
        <fullName evidence="6">C-type lectin domain-containing protein</fullName>
    </recommendedName>
</protein>
<gene>
    <name evidence="2" type="ORF">BJG266_LOCUS18380</name>
    <name evidence="3" type="ORF">QVE165_LOCUS46814</name>
</gene>
<evidence type="ECO:0000313" key="2">
    <source>
        <dbReference type="EMBL" id="CAF1046766.1"/>
    </source>
</evidence>
<accession>A0A814K4J5</accession>
<reference evidence="2" key="1">
    <citation type="submission" date="2021-02" db="EMBL/GenBank/DDBJ databases">
        <authorList>
            <person name="Nowell W R."/>
        </authorList>
    </citation>
    <scope>NUCLEOTIDE SEQUENCE</scope>
</reference>